<proteinExistence type="predicted"/>
<accession>A0ACC2D3Y3</accession>
<dbReference type="Proteomes" id="UP001162992">
    <property type="component" value="Chromosome 7"/>
</dbReference>
<protein>
    <submittedName>
        <fullName evidence="1">Uncharacterized protein</fullName>
    </submittedName>
</protein>
<name>A0ACC2D3Y3_DIPCM</name>
<sequence length="128" mass="14856">MNQLVFKQVNTTILLQSLAYIHQALSTWGHHISILFQALRTMLPQELNILVTLEKERIDETSEMTLKQHIMPKKQDQTSQLQLSLVNFQEGDEEHHVPQSQSIDRFFEHPFFTQCHITIKSPSATSIC</sequence>
<reference evidence="2" key="1">
    <citation type="journal article" date="2024" name="Proc. Natl. Acad. Sci. U.S.A.">
        <title>Extraordinary preservation of gene collinearity over three hundred million years revealed in homosporous lycophytes.</title>
        <authorList>
            <person name="Li C."/>
            <person name="Wickell D."/>
            <person name="Kuo L.Y."/>
            <person name="Chen X."/>
            <person name="Nie B."/>
            <person name="Liao X."/>
            <person name="Peng D."/>
            <person name="Ji J."/>
            <person name="Jenkins J."/>
            <person name="Williams M."/>
            <person name="Shu S."/>
            <person name="Plott C."/>
            <person name="Barry K."/>
            <person name="Rajasekar S."/>
            <person name="Grimwood J."/>
            <person name="Han X."/>
            <person name="Sun S."/>
            <person name="Hou Z."/>
            <person name="He W."/>
            <person name="Dai G."/>
            <person name="Sun C."/>
            <person name="Schmutz J."/>
            <person name="Leebens-Mack J.H."/>
            <person name="Li F.W."/>
            <person name="Wang L."/>
        </authorList>
    </citation>
    <scope>NUCLEOTIDE SEQUENCE [LARGE SCALE GENOMIC DNA]</scope>
    <source>
        <strain evidence="2">cv. PW_Plant_1</strain>
    </source>
</reference>
<comment type="caution">
    <text evidence="1">The sequence shown here is derived from an EMBL/GenBank/DDBJ whole genome shotgun (WGS) entry which is preliminary data.</text>
</comment>
<dbReference type="EMBL" id="CM055098">
    <property type="protein sequence ID" value="KAJ7548952.1"/>
    <property type="molecule type" value="Genomic_DNA"/>
</dbReference>
<keyword evidence="2" id="KW-1185">Reference proteome</keyword>
<evidence type="ECO:0000313" key="2">
    <source>
        <dbReference type="Proteomes" id="UP001162992"/>
    </source>
</evidence>
<organism evidence="1 2">
    <name type="scientific">Diphasiastrum complanatum</name>
    <name type="common">Issler's clubmoss</name>
    <name type="synonym">Lycopodium complanatum</name>
    <dbReference type="NCBI Taxonomy" id="34168"/>
    <lineage>
        <taxon>Eukaryota</taxon>
        <taxon>Viridiplantae</taxon>
        <taxon>Streptophyta</taxon>
        <taxon>Embryophyta</taxon>
        <taxon>Tracheophyta</taxon>
        <taxon>Lycopodiopsida</taxon>
        <taxon>Lycopodiales</taxon>
        <taxon>Lycopodiaceae</taxon>
        <taxon>Lycopodioideae</taxon>
        <taxon>Diphasiastrum</taxon>
    </lineage>
</organism>
<gene>
    <name evidence="1" type="ORF">O6H91_07G034500</name>
</gene>
<evidence type="ECO:0000313" key="1">
    <source>
        <dbReference type="EMBL" id="KAJ7548952.1"/>
    </source>
</evidence>